<feature type="signal peptide" evidence="1">
    <location>
        <begin position="1"/>
        <end position="27"/>
    </location>
</feature>
<name>A0AA38JBV3_9AGAR</name>
<proteinExistence type="predicted"/>
<evidence type="ECO:0000313" key="3">
    <source>
        <dbReference type="Proteomes" id="UP001176059"/>
    </source>
</evidence>
<evidence type="ECO:0000313" key="2">
    <source>
        <dbReference type="EMBL" id="KAJ3733867.1"/>
    </source>
</evidence>
<feature type="chain" id="PRO_5041280513" evidence="1">
    <location>
        <begin position="28"/>
        <end position="204"/>
    </location>
</feature>
<keyword evidence="3" id="KW-1185">Reference proteome</keyword>
<dbReference type="AlphaFoldDB" id="A0AA38JBV3"/>
<reference evidence="2" key="1">
    <citation type="submission" date="2022-08" db="EMBL/GenBank/DDBJ databases">
        <authorList>
            <consortium name="DOE Joint Genome Institute"/>
            <person name="Min B."/>
            <person name="Sierra-Patev S."/>
            <person name="Naranjo-Ortiz M."/>
            <person name="Looney B."/>
            <person name="Konkel Z."/>
            <person name="Slot J.C."/>
            <person name="Sakamoto Y."/>
            <person name="Steenwyk J.L."/>
            <person name="Rokas A."/>
            <person name="Carro J."/>
            <person name="Camarero S."/>
            <person name="Ferreira P."/>
            <person name="Molpeceres G."/>
            <person name="Ruiz-duenas F.J."/>
            <person name="Serrano A."/>
            <person name="Henrissat B."/>
            <person name="Drula E."/>
            <person name="Hughes K.W."/>
            <person name="Mata J.L."/>
            <person name="Ishikawa N.K."/>
            <person name="Vargas-Isla R."/>
            <person name="Ushijima S."/>
            <person name="Smith C.A."/>
            <person name="Ahrendt S."/>
            <person name="Andreopoulos W."/>
            <person name="He G."/>
            <person name="LaButti K."/>
            <person name="Lipzen A."/>
            <person name="Ng V."/>
            <person name="Riley R."/>
            <person name="Sandor L."/>
            <person name="Barry K."/>
            <person name="Martinez A.T."/>
            <person name="Xiao Y."/>
            <person name="Gibbons J.G."/>
            <person name="Terashima K."/>
            <person name="Hibbett D.S."/>
            <person name="Grigoriev I.V."/>
        </authorList>
    </citation>
    <scope>NUCLEOTIDE SEQUENCE</scope>
    <source>
        <strain evidence="2">ET3784</strain>
    </source>
</reference>
<dbReference type="EMBL" id="JANVFO010000015">
    <property type="protein sequence ID" value="KAJ3733867.1"/>
    <property type="molecule type" value="Genomic_DNA"/>
</dbReference>
<gene>
    <name evidence="2" type="ORF">DFJ43DRAFT_1137603</name>
</gene>
<reference evidence="2" key="2">
    <citation type="journal article" date="2023" name="Proc. Natl. Acad. Sci. U.S.A.">
        <title>A global phylogenomic analysis of the shiitake genus Lentinula.</title>
        <authorList>
            <person name="Sierra-Patev S."/>
            <person name="Min B."/>
            <person name="Naranjo-Ortiz M."/>
            <person name="Looney B."/>
            <person name="Konkel Z."/>
            <person name="Slot J.C."/>
            <person name="Sakamoto Y."/>
            <person name="Steenwyk J.L."/>
            <person name="Rokas A."/>
            <person name="Carro J."/>
            <person name="Camarero S."/>
            <person name="Ferreira P."/>
            <person name="Molpeceres G."/>
            <person name="Ruiz-Duenas F.J."/>
            <person name="Serrano A."/>
            <person name="Henrissat B."/>
            <person name="Drula E."/>
            <person name="Hughes K.W."/>
            <person name="Mata J.L."/>
            <person name="Ishikawa N.K."/>
            <person name="Vargas-Isla R."/>
            <person name="Ushijima S."/>
            <person name="Smith C.A."/>
            <person name="Donoghue J."/>
            <person name="Ahrendt S."/>
            <person name="Andreopoulos W."/>
            <person name="He G."/>
            <person name="LaButti K."/>
            <person name="Lipzen A."/>
            <person name="Ng V."/>
            <person name="Riley R."/>
            <person name="Sandor L."/>
            <person name="Barry K."/>
            <person name="Martinez A.T."/>
            <person name="Xiao Y."/>
            <person name="Gibbons J.G."/>
            <person name="Terashima K."/>
            <person name="Grigoriev I.V."/>
            <person name="Hibbett D."/>
        </authorList>
    </citation>
    <scope>NUCLEOTIDE SEQUENCE</scope>
    <source>
        <strain evidence="2">ET3784</strain>
    </source>
</reference>
<accession>A0AA38JBV3</accession>
<comment type="caution">
    <text evidence="2">The sequence shown here is derived from an EMBL/GenBank/DDBJ whole genome shotgun (WGS) entry which is preliminary data.</text>
</comment>
<sequence length="204" mass="23395">MFLLKPSSLRQLLLALAIALFSLMVVASPVGTTPPPEGAPPTDKFDIQYGRKQTGSEEWLPNTVNFAKDQEIILFIGKHLLRFQALPKPHIIHEEQITLPDMDHLIQLGPKRRTQLSITIRPDEAKDFWALMVDLPELKKKVGWTIKDDLSYHRAVRDVLTIDPKWGRITIQWLLDLVNIDMIQTNLRNNRPMNPTLLRATPRS</sequence>
<evidence type="ECO:0000256" key="1">
    <source>
        <dbReference type="SAM" id="SignalP"/>
    </source>
</evidence>
<organism evidence="2 3">
    <name type="scientific">Lentinula guzmanii</name>
    <dbReference type="NCBI Taxonomy" id="2804957"/>
    <lineage>
        <taxon>Eukaryota</taxon>
        <taxon>Fungi</taxon>
        <taxon>Dikarya</taxon>
        <taxon>Basidiomycota</taxon>
        <taxon>Agaricomycotina</taxon>
        <taxon>Agaricomycetes</taxon>
        <taxon>Agaricomycetidae</taxon>
        <taxon>Agaricales</taxon>
        <taxon>Marasmiineae</taxon>
        <taxon>Omphalotaceae</taxon>
        <taxon>Lentinula</taxon>
    </lineage>
</organism>
<protein>
    <submittedName>
        <fullName evidence="2">Uncharacterized protein</fullName>
    </submittedName>
</protein>
<keyword evidence="1" id="KW-0732">Signal</keyword>
<dbReference type="Proteomes" id="UP001176059">
    <property type="component" value="Unassembled WGS sequence"/>
</dbReference>